<dbReference type="AlphaFoldDB" id="W9DP94"/>
<dbReference type="STRING" id="1090322.MettiDRAFT_1501"/>
<gene>
    <name evidence="2" type="ORF">MettiDRAFT_1501</name>
</gene>
<evidence type="ECO:0000313" key="2">
    <source>
        <dbReference type="EMBL" id="ETA68054.1"/>
    </source>
</evidence>
<keyword evidence="1" id="KW-1133">Transmembrane helix</keyword>
<name>W9DP94_METTI</name>
<keyword evidence="3" id="KW-1185">Reference proteome</keyword>
<keyword evidence="1" id="KW-0472">Membrane</keyword>
<reference evidence="2 3" key="1">
    <citation type="submission" date="2013-08" db="EMBL/GenBank/DDBJ databases">
        <authorList>
            <consortium name="DOE Joint Genome Institute"/>
            <person name="Eisen J."/>
            <person name="Huntemann M."/>
            <person name="Han J."/>
            <person name="Chen A."/>
            <person name="Kyrpides N."/>
            <person name="Mavromatis K."/>
            <person name="Markowitz V."/>
            <person name="Palaniappan K."/>
            <person name="Ivanova N."/>
            <person name="Schaumberg A."/>
            <person name="Pati A."/>
            <person name="Liolios K."/>
            <person name="Nordberg H.P."/>
            <person name="Cantor M.N."/>
            <person name="Hua S.X."/>
            <person name="Woyke T."/>
        </authorList>
    </citation>
    <scope>NUCLEOTIDE SEQUENCE [LARGE SCALE GENOMIC DNA]</scope>
    <source>
        <strain evidence="2 3">DSM 2278</strain>
    </source>
</reference>
<proteinExistence type="predicted"/>
<evidence type="ECO:0000256" key="1">
    <source>
        <dbReference type="SAM" id="Phobius"/>
    </source>
</evidence>
<protein>
    <submittedName>
        <fullName evidence="2">Uncharacterized protein</fullName>
    </submittedName>
</protein>
<evidence type="ECO:0000313" key="3">
    <source>
        <dbReference type="Proteomes" id="UP000019483"/>
    </source>
</evidence>
<accession>W9DP94</accession>
<organism evidence="2 3">
    <name type="scientific">Methanolobus tindarius DSM 2278</name>
    <dbReference type="NCBI Taxonomy" id="1090322"/>
    <lineage>
        <taxon>Archaea</taxon>
        <taxon>Methanobacteriati</taxon>
        <taxon>Methanobacteriota</taxon>
        <taxon>Stenosarchaea group</taxon>
        <taxon>Methanomicrobia</taxon>
        <taxon>Methanosarcinales</taxon>
        <taxon>Methanosarcinaceae</taxon>
        <taxon>Methanolobus</taxon>
    </lineage>
</organism>
<sequence length="60" mass="6829">MHNLSKKMSRFLGIITLITASTNFYLEVIKDNSSSILALMTLVFMCILVIVQILEKSHEE</sequence>
<comment type="caution">
    <text evidence="2">The sequence shown here is derived from an EMBL/GenBank/DDBJ whole genome shotgun (WGS) entry which is preliminary data.</text>
</comment>
<keyword evidence="1" id="KW-0812">Transmembrane</keyword>
<feature type="transmembrane region" description="Helical" evidence="1">
    <location>
        <begin position="36"/>
        <end position="54"/>
    </location>
</feature>
<dbReference type="EMBL" id="AZAJ01000001">
    <property type="protein sequence ID" value="ETA68054.1"/>
    <property type="molecule type" value="Genomic_DNA"/>
</dbReference>
<dbReference type="Proteomes" id="UP000019483">
    <property type="component" value="Unassembled WGS sequence"/>
</dbReference>